<reference evidence="2" key="1">
    <citation type="submission" date="2021-02" db="EMBL/GenBank/DDBJ databases">
        <authorList>
            <person name="Nowell W R."/>
        </authorList>
    </citation>
    <scope>NUCLEOTIDE SEQUENCE</scope>
</reference>
<dbReference type="AlphaFoldDB" id="A0A8S2EJE4"/>
<evidence type="ECO:0000313" key="3">
    <source>
        <dbReference type="EMBL" id="CAF4048496.1"/>
    </source>
</evidence>
<accession>A0A8S2EJE4</accession>
<proteinExistence type="predicted"/>
<feature type="region of interest" description="Disordered" evidence="1">
    <location>
        <begin position="1"/>
        <end position="48"/>
    </location>
</feature>
<name>A0A8S2EJE4_9BILA</name>
<feature type="non-terminal residue" evidence="2">
    <location>
        <position position="48"/>
    </location>
</feature>
<evidence type="ECO:0000313" key="2">
    <source>
        <dbReference type="EMBL" id="CAF1240938.1"/>
    </source>
</evidence>
<protein>
    <submittedName>
        <fullName evidence="2">Uncharacterized protein</fullName>
    </submittedName>
</protein>
<feature type="compositionally biased region" description="Polar residues" evidence="1">
    <location>
        <begin position="1"/>
        <end position="12"/>
    </location>
</feature>
<evidence type="ECO:0000256" key="1">
    <source>
        <dbReference type="SAM" id="MobiDB-lite"/>
    </source>
</evidence>
<dbReference type="Proteomes" id="UP000682733">
    <property type="component" value="Unassembled WGS sequence"/>
</dbReference>
<evidence type="ECO:0000313" key="4">
    <source>
        <dbReference type="Proteomes" id="UP000677228"/>
    </source>
</evidence>
<comment type="caution">
    <text evidence="2">The sequence shown here is derived from an EMBL/GenBank/DDBJ whole genome shotgun (WGS) entry which is preliminary data.</text>
</comment>
<dbReference type="EMBL" id="CAJNOK010016221">
    <property type="protein sequence ID" value="CAF1240938.1"/>
    <property type="molecule type" value="Genomic_DNA"/>
</dbReference>
<sequence>MNNDSQPSLDQEQSQRRNSKSIKGLWTHAFNSIKNAHKDGSDKEDTKS</sequence>
<organism evidence="2 4">
    <name type="scientific">Didymodactylos carnosus</name>
    <dbReference type="NCBI Taxonomy" id="1234261"/>
    <lineage>
        <taxon>Eukaryota</taxon>
        <taxon>Metazoa</taxon>
        <taxon>Spiralia</taxon>
        <taxon>Gnathifera</taxon>
        <taxon>Rotifera</taxon>
        <taxon>Eurotatoria</taxon>
        <taxon>Bdelloidea</taxon>
        <taxon>Philodinida</taxon>
        <taxon>Philodinidae</taxon>
        <taxon>Didymodactylos</taxon>
    </lineage>
</organism>
<dbReference type="Proteomes" id="UP000677228">
    <property type="component" value="Unassembled WGS sequence"/>
</dbReference>
<gene>
    <name evidence="2" type="ORF">OVA965_LOCUS25821</name>
    <name evidence="3" type="ORF">TMI583_LOCUS26554</name>
</gene>
<feature type="compositionally biased region" description="Basic and acidic residues" evidence="1">
    <location>
        <begin position="36"/>
        <end position="48"/>
    </location>
</feature>
<dbReference type="EMBL" id="CAJOBA010037772">
    <property type="protein sequence ID" value="CAF4048496.1"/>
    <property type="molecule type" value="Genomic_DNA"/>
</dbReference>